<proteinExistence type="predicted"/>
<accession>A0A392W098</accession>
<dbReference type="AlphaFoldDB" id="A0A392W098"/>
<sequence>GKSVRRAACVVFLPVLLMVALRTGLVCAARRPLNEG</sequence>
<evidence type="ECO:0000313" key="1">
    <source>
        <dbReference type="EMBL" id="MCI93179.1"/>
    </source>
</evidence>
<dbReference type="EMBL" id="LXQA011321992">
    <property type="protein sequence ID" value="MCI93179.1"/>
    <property type="molecule type" value="Genomic_DNA"/>
</dbReference>
<evidence type="ECO:0000313" key="2">
    <source>
        <dbReference type="Proteomes" id="UP000265520"/>
    </source>
</evidence>
<comment type="caution">
    <text evidence="1">The sequence shown here is derived from an EMBL/GenBank/DDBJ whole genome shotgun (WGS) entry which is preliminary data.</text>
</comment>
<organism evidence="1 2">
    <name type="scientific">Trifolium medium</name>
    <dbReference type="NCBI Taxonomy" id="97028"/>
    <lineage>
        <taxon>Eukaryota</taxon>
        <taxon>Viridiplantae</taxon>
        <taxon>Streptophyta</taxon>
        <taxon>Embryophyta</taxon>
        <taxon>Tracheophyta</taxon>
        <taxon>Spermatophyta</taxon>
        <taxon>Magnoliopsida</taxon>
        <taxon>eudicotyledons</taxon>
        <taxon>Gunneridae</taxon>
        <taxon>Pentapetalae</taxon>
        <taxon>rosids</taxon>
        <taxon>fabids</taxon>
        <taxon>Fabales</taxon>
        <taxon>Fabaceae</taxon>
        <taxon>Papilionoideae</taxon>
        <taxon>50 kb inversion clade</taxon>
        <taxon>NPAAA clade</taxon>
        <taxon>Hologalegina</taxon>
        <taxon>IRL clade</taxon>
        <taxon>Trifolieae</taxon>
        <taxon>Trifolium</taxon>
    </lineage>
</organism>
<keyword evidence="2" id="KW-1185">Reference proteome</keyword>
<name>A0A392W098_9FABA</name>
<feature type="non-terminal residue" evidence="1">
    <location>
        <position position="1"/>
    </location>
</feature>
<dbReference type="Proteomes" id="UP000265520">
    <property type="component" value="Unassembled WGS sequence"/>
</dbReference>
<reference evidence="1 2" key="1">
    <citation type="journal article" date="2018" name="Front. Plant Sci.">
        <title>Red Clover (Trifolium pratense) and Zigzag Clover (T. medium) - A Picture of Genomic Similarities and Differences.</title>
        <authorList>
            <person name="Dluhosova J."/>
            <person name="Istvanek J."/>
            <person name="Nedelnik J."/>
            <person name="Repkova J."/>
        </authorList>
    </citation>
    <scope>NUCLEOTIDE SEQUENCE [LARGE SCALE GENOMIC DNA]</scope>
    <source>
        <strain evidence="2">cv. 10/8</strain>
        <tissue evidence="1">Leaf</tissue>
    </source>
</reference>
<protein>
    <submittedName>
        <fullName evidence="1">Uncharacterized protein</fullName>
    </submittedName>
</protein>